<dbReference type="KEGG" id="vcn:VOLCADRAFT_120141"/>
<evidence type="ECO:0008006" key="3">
    <source>
        <dbReference type="Google" id="ProtNLM"/>
    </source>
</evidence>
<dbReference type="EMBL" id="GL378323">
    <property type="protein sequence ID" value="EFJ52648.1"/>
    <property type="molecule type" value="Genomic_DNA"/>
</dbReference>
<dbReference type="RefSeq" id="XP_002945653.1">
    <property type="nucleotide sequence ID" value="XM_002945607.1"/>
</dbReference>
<dbReference type="GO" id="GO:0016279">
    <property type="term" value="F:protein-lysine N-methyltransferase activity"/>
    <property type="evidence" value="ECO:0007669"/>
    <property type="project" value="TreeGrafter"/>
</dbReference>
<dbReference type="AlphaFoldDB" id="D8TH44"/>
<dbReference type="Gene3D" id="3.90.1410.10">
    <property type="entry name" value="set domain protein methyltransferase, domain 1"/>
    <property type="match status" value="1"/>
</dbReference>
<protein>
    <recommendedName>
        <fullName evidence="3">SET domain-containing protein</fullName>
    </recommendedName>
</protein>
<dbReference type="PANTHER" id="PTHR13271:SF145">
    <property type="entry name" value="SET DOMAIN-CONTAINING PROTEIN"/>
    <property type="match status" value="1"/>
</dbReference>
<gene>
    <name evidence="1" type="ORF">VOLCADRAFT_120141</name>
</gene>
<dbReference type="SUPFAM" id="SSF82199">
    <property type="entry name" value="SET domain"/>
    <property type="match status" value="1"/>
</dbReference>
<dbReference type="GeneID" id="9625559"/>
<dbReference type="Proteomes" id="UP000001058">
    <property type="component" value="Unassembled WGS sequence"/>
</dbReference>
<keyword evidence="2" id="KW-1185">Reference proteome</keyword>
<dbReference type="InParanoid" id="D8TH44"/>
<dbReference type="InterPro" id="IPR046341">
    <property type="entry name" value="SET_dom_sf"/>
</dbReference>
<evidence type="ECO:0000313" key="2">
    <source>
        <dbReference type="Proteomes" id="UP000001058"/>
    </source>
</evidence>
<feature type="non-terminal residue" evidence="1">
    <location>
        <position position="163"/>
    </location>
</feature>
<reference evidence="1 2" key="1">
    <citation type="journal article" date="2010" name="Science">
        <title>Genomic analysis of organismal complexity in the multicellular green alga Volvox carteri.</title>
        <authorList>
            <person name="Prochnik S.E."/>
            <person name="Umen J."/>
            <person name="Nedelcu A.M."/>
            <person name="Hallmann A."/>
            <person name="Miller S.M."/>
            <person name="Nishii I."/>
            <person name="Ferris P."/>
            <person name="Kuo A."/>
            <person name="Mitros T."/>
            <person name="Fritz-Laylin L.K."/>
            <person name="Hellsten U."/>
            <person name="Chapman J."/>
            <person name="Simakov O."/>
            <person name="Rensing S.A."/>
            <person name="Terry A."/>
            <person name="Pangilinan J."/>
            <person name="Kapitonov V."/>
            <person name="Jurka J."/>
            <person name="Salamov A."/>
            <person name="Shapiro H."/>
            <person name="Schmutz J."/>
            <person name="Grimwood J."/>
            <person name="Lindquist E."/>
            <person name="Lucas S."/>
            <person name="Grigoriev I.V."/>
            <person name="Schmitt R."/>
            <person name="Kirk D."/>
            <person name="Rokhsar D.S."/>
        </authorList>
    </citation>
    <scope>NUCLEOTIDE SEQUENCE [LARGE SCALE GENOMIC DNA]</scope>
    <source>
        <strain evidence="2">f. Nagariensis / Eve</strain>
    </source>
</reference>
<proteinExistence type="predicted"/>
<sequence length="163" mass="18011">MGVRLRAWTQCGCVGCWALDVKRVRALDGGCQEEALAEASGSGAADPRAARLKAWVLEHSKTLPTQLTPVQRSDGSYSLVADEPVRRGQILVRVPRRLLMSQDTARASEACGRTVREAGLNEWQSLILHLLCERALGSRSFWAPYLDTLPQDMSFHPLLWGPD</sequence>
<name>D8TH44_VOLCA</name>
<accession>D8TH44</accession>
<dbReference type="InterPro" id="IPR050600">
    <property type="entry name" value="SETD3_SETD6_MTase"/>
</dbReference>
<evidence type="ECO:0000313" key="1">
    <source>
        <dbReference type="EMBL" id="EFJ52648.1"/>
    </source>
</evidence>
<dbReference type="OrthoDB" id="341421at2759"/>
<dbReference type="PANTHER" id="PTHR13271">
    <property type="entry name" value="UNCHARACTERIZED PUTATIVE METHYLTRANSFERASE"/>
    <property type="match status" value="1"/>
</dbReference>
<organism evidence="2">
    <name type="scientific">Volvox carteri f. nagariensis</name>
    <dbReference type="NCBI Taxonomy" id="3068"/>
    <lineage>
        <taxon>Eukaryota</taxon>
        <taxon>Viridiplantae</taxon>
        <taxon>Chlorophyta</taxon>
        <taxon>core chlorophytes</taxon>
        <taxon>Chlorophyceae</taxon>
        <taxon>CS clade</taxon>
        <taxon>Chlamydomonadales</taxon>
        <taxon>Volvocaceae</taxon>
        <taxon>Volvox</taxon>
    </lineage>
</organism>